<protein>
    <submittedName>
        <fullName evidence="6">Trans-ocimene synthase</fullName>
    </submittedName>
</protein>
<accession>A0A443PC37</accession>
<sequence length="157" mass="18302">MSLNCGLTPAKKLEFSKDQLVKNYLWAMGIAWVPKFSKYRKWLTKPISILMVIDDIYDVYGSVDELELFKEAVKRWFPCLQLIYKKDGPTFMDKKIGRYRFVSADTNRYRPVPVRYLIEISDWQNIGKISADIGRDFQNLGISDISADIFKISAEML</sequence>
<keyword evidence="4" id="KW-0456">Lyase</keyword>
<comment type="pathway">
    <text evidence="1">Secondary metabolite biosynthesis; terpenoid biosynthesis.</text>
</comment>
<evidence type="ECO:0000256" key="4">
    <source>
        <dbReference type="ARBA" id="ARBA00023239"/>
    </source>
</evidence>
<feature type="domain" description="Terpene synthase metal-binding" evidence="5">
    <location>
        <begin position="10"/>
        <end position="76"/>
    </location>
</feature>
<dbReference type="GO" id="GO:0016114">
    <property type="term" value="P:terpenoid biosynthetic process"/>
    <property type="evidence" value="ECO:0007669"/>
    <property type="project" value="InterPro"/>
</dbReference>
<evidence type="ECO:0000256" key="2">
    <source>
        <dbReference type="ARBA" id="ARBA00022723"/>
    </source>
</evidence>
<dbReference type="Pfam" id="PF03936">
    <property type="entry name" value="Terpene_synth_C"/>
    <property type="match status" value="1"/>
</dbReference>
<gene>
    <name evidence="6" type="ORF">CKAN_01733200</name>
</gene>
<dbReference type="InterPro" id="IPR005630">
    <property type="entry name" value="Terpene_synthase_metal-bd"/>
</dbReference>
<dbReference type="Gene3D" id="1.10.600.10">
    <property type="entry name" value="Farnesyl Diphosphate Synthase"/>
    <property type="match status" value="1"/>
</dbReference>
<dbReference type="InterPro" id="IPR008949">
    <property type="entry name" value="Isoprenoid_synthase_dom_sf"/>
</dbReference>
<organism evidence="6 7">
    <name type="scientific">Cinnamomum micranthum f. kanehirae</name>
    <dbReference type="NCBI Taxonomy" id="337451"/>
    <lineage>
        <taxon>Eukaryota</taxon>
        <taxon>Viridiplantae</taxon>
        <taxon>Streptophyta</taxon>
        <taxon>Embryophyta</taxon>
        <taxon>Tracheophyta</taxon>
        <taxon>Spermatophyta</taxon>
        <taxon>Magnoliopsida</taxon>
        <taxon>Magnoliidae</taxon>
        <taxon>Laurales</taxon>
        <taxon>Lauraceae</taxon>
        <taxon>Cinnamomum</taxon>
    </lineage>
</organism>
<dbReference type="PANTHER" id="PTHR31225">
    <property type="entry name" value="OS04G0344100 PROTEIN-RELATED"/>
    <property type="match status" value="1"/>
</dbReference>
<evidence type="ECO:0000313" key="7">
    <source>
        <dbReference type="Proteomes" id="UP000283530"/>
    </source>
</evidence>
<name>A0A443PC37_9MAGN</name>
<dbReference type="GO" id="GO:0000287">
    <property type="term" value="F:magnesium ion binding"/>
    <property type="evidence" value="ECO:0007669"/>
    <property type="project" value="InterPro"/>
</dbReference>
<dbReference type="OrthoDB" id="1936865at2759"/>
<dbReference type="GO" id="GO:0010333">
    <property type="term" value="F:terpene synthase activity"/>
    <property type="evidence" value="ECO:0007669"/>
    <property type="project" value="InterPro"/>
</dbReference>
<comment type="caution">
    <text evidence="6">The sequence shown here is derived from an EMBL/GenBank/DDBJ whole genome shotgun (WGS) entry which is preliminary data.</text>
</comment>
<dbReference type="Proteomes" id="UP000283530">
    <property type="component" value="Unassembled WGS sequence"/>
</dbReference>
<keyword evidence="3" id="KW-0460">Magnesium</keyword>
<dbReference type="EMBL" id="QPKB01000007">
    <property type="protein sequence ID" value="RWR88333.1"/>
    <property type="molecule type" value="Genomic_DNA"/>
</dbReference>
<evidence type="ECO:0000256" key="3">
    <source>
        <dbReference type="ARBA" id="ARBA00022842"/>
    </source>
</evidence>
<dbReference type="PANTHER" id="PTHR31225:SF98">
    <property type="entry name" value="TERPENE SYNTHASE 9-RELATED"/>
    <property type="match status" value="1"/>
</dbReference>
<dbReference type="SUPFAM" id="SSF48576">
    <property type="entry name" value="Terpenoid synthases"/>
    <property type="match status" value="1"/>
</dbReference>
<evidence type="ECO:0000313" key="6">
    <source>
        <dbReference type="EMBL" id="RWR88333.1"/>
    </source>
</evidence>
<proteinExistence type="predicted"/>
<evidence type="ECO:0000259" key="5">
    <source>
        <dbReference type="Pfam" id="PF03936"/>
    </source>
</evidence>
<evidence type="ECO:0000256" key="1">
    <source>
        <dbReference type="ARBA" id="ARBA00004721"/>
    </source>
</evidence>
<reference evidence="6 7" key="1">
    <citation type="journal article" date="2019" name="Nat. Plants">
        <title>Stout camphor tree genome fills gaps in understanding of flowering plant genome evolution.</title>
        <authorList>
            <person name="Chaw S.M."/>
            <person name="Liu Y.C."/>
            <person name="Wu Y.W."/>
            <person name="Wang H.Y."/>
            <person name="Lin C.I."/>
            <person name="Wu C.S."/>
            <person name="Ke H.M."/>
            <person name="Chang L.Y."/>
            <person name="Hsu C.Y."/>
            <person name="Yang H.T."/>
            <person name="Sudianto E."/>
            <person name="Hsu M.H."/>
            <person name="Wu K.P."/>
            <person name="Wang L.N."/>
            <person name="Leebens-Mack J.H."/>
            <person name="Tsai I.J."/>
        </authorList>
    </citation>
    <scope>NUCLEOTIDE SEQUENCE [LARGE SCALE GENOMIC DNA]</scope>
    <source>
        <strain evidence="7">cv. Chaw 1501</strain>
        <tissue evidence="6">Young leaves</tissue>
    </source>
</reference>
<keyword evidence="2" id="KW-0479">Metal-binding</keyword>
<dbReference type="InterPro" id="IPR050148">
    <property type="entry name" value="Terpene_synthase-like"/>
</dbReference>
<keyword evidence="7" id="KW-1185">Reference proteome</keyword>
<dbReference type="AlphaFoldDB" id="A0A443PC37"/>